<evidence type="ECO:0000313" key="22">
    <source>
        <dbReference type="Proteomes" id="UP000504637"/>
    </source>
</evidence>
<evidence type="ECO:0000256" key="11">
    <source>
        <dbReference type="ARBA" id="ARBA00023136"/>
    </source>
</evidence>
<keyword evidence="11 17" id="KW-0472">Membrane</keyword>
<keyword evidence="10 17" id="KW-1133">Transmembrane helix</keyword>
<proteinExistence type="inferred from homology"/>
<dbReference type="InterPro" id="IPR018303">
    <property type="entry name" value="ATPase_P-typ_P_site"/>
</dbReference>
<feature type="binding site" evidence="15">
    <location>
        <position position="816"/>
    </location>
    <ligand>
        <name>ATP</name>
        <dbReference type="ChEBI" id="CHEBI:30616"/>
    </ligand>
</feature>
<dbReference type="InterPro" id="IPR006539">
    <property type="entry name" value="P-type_ATPase_IV"/>
</dbReference>
<dbReference type="Proteomes" id="UP000504637">
    <property type="component" value="Unplaced"/>
</dbReference>
<feature type="binding site" evidence="15">
    <location>
        <position position="1077"/>
    </location>
    <ligand>
        <name>ATP</name>
        <dbReference type="ChEBI" id="CHEBI:30616"/>
    </ligand>
</feature>
<dbReference type="FunFam" id="3.40.50.1000:FF:000001">
    <property type="entry name" value="Phospholipid-transporting ATPase IC"/>
    <property type="match status" value="1"/>
</dbReference>
<dbReference type="InterPro" id="IPR032631">
    <property type="entry name" value="P-type_ATPase_N"/>
</dbReference>
<gene>
    <name evidence="23" type="ORF">K489DRAFT_375079</name>
</gene>
<dbReference type="InterPro" id="IPR023298">
    <property type="entry name" value="ATPase_P-typ_TM_dom_sf"/>
</dbReference>
<feature type="binding site" evidence="15">
    <location>
        <position position="995"/>
    </location>
    <ligand>
        <name>ATP</name>
        <dbReference type="ChEBI" id="CHEBI:30616"/>
    </ligand>
</feature>
<evidence type="ECO:0000259" key="21">
    <source>
        <dbReference type="Pfam" id="PF16212"/>
    </source>
</evidence>
<feature type="binding site" evidence="15">
    <location>
        <position position="768"/>
    </location>
    <ligand>
        <name>ATP</name>
        <dbReference type="ChEBI" id="CHEBI:30616"/>
    </ligand>
</feature>
<dbReference type="PROSITE" id="PS00154">
    <property type="entry name" value="ATPASE_E1_E2"/>
    <property type="match status" value="1"/>
</dbReference>
<evidence type="ECO:0000256" key="12">
    <source>
        <dbReference type="ARBA" id="ARBA00034036"/>
    </source>
</evidence>
<evidence type="ECO:0000259" key="19">
    <source>
        <dbReference type="Pfam" id="PF00122"/>
    </source>
</evidence>
<feature type="transmembrane region" description="Helical" evidence="17">
    <location>
        <begin position="1325"/>
        <end position="1348"/>
    </location>
</feature>
<feature type="binding site" evidence="16">
    <location>
        <position position="609"/>
    </location>
    <ligand>
        <name>Mg(2+)</name>
        <dbReference type="ChEBI" id="CHEBI:18420"/>
    </ligand>
</feature>
<dbReference type="GO" id="GO:0000287">
    <property type="term" value="F:magnesium ion binding"/>
    <property type="evidence" value="ECO:0007669"/>
    <property type="project" value="UniProtKB-UniRule"/>
</dbReference>
<evidence type="ECO:0000256" key="4">
    <source>
        <dbReference type="ARBA" id="ARBA00022692"/>
    </source>
</evidence>
<feature type="transmembrane region" description="Helical" evidence="17">
    <location>
        <begin position="540"/>
        <end position="560"/>
    </location>
</feature>
<feature type="binding site" evidence="16">
    <location>
        <position position="1194"/>
    </location>
    <ligand>
        <name>Mg(2+)</name>
        <dbReference type="ChEBI" id="CHEBI:18420"/>
    </ligand>
</feature>
<dbReference type="Pfam" id="PF00122">
    <property type="entry name" value="E1-E2_ATPase"/>
    <property type="match status" value="1"/>
</dbReference>
<dbReference type="FunFam" id="3.40.50.1000:FF:000172">
    <property type="entry name" value="Phospholipid-transporting ATPase"/>
    <property type="match status" value="1"/>
</dbReference>
<evidence type="ECO:0000256" key="2">
    <source>
        <dbReference type="ARBA" id="ARBA00004308"/>
    </source>
</evidence>
<evidence type="ECO:0000313" key="23">
    <source>
        <dbReference type="RefSeq" id="XP_033464035.1"/>
    </source>
</evidence>
<feature type="binding site" evidence="15">
    <location>
        <position position="1076"/>
    </location>
    <ligand>
        <name>ATP</name>
        <dbReference type="ChEBI" id="CHEBI:30616"/>
    </ligand>
</feature>
<dbReference type="GO" id="GO:0006892">
    <property type="term" value="P:post-Golgi vesicle-mediated transport"/>
    <property type="evidence" value="ECO:0007669"/>
    <property type="project" value="TreeGrafter"/>
</dbReference>
<dbReference type="Gene3D" id="3.40.50.1000">
    <property type="entry name" value="HAD superfamily/HAD-like"/>
    <property type="match status" value="1"/>
</dbReference>
<reference evidence="23" key="1">
    <citation type="submission" date="2020-01" db="EMBL/GenBank/DDBJ databases">
        <authorList>
            <consortium name="DOE Joint Genome Institute"/>
            <person name="Haridas S."/>
            <person name="Albert R."/>
            <person name="Binder M."/>
            <person name="Bloem J."/>
            <person name="Labutti K."/>
            <person name="Salamov A."/>
            <person name="Andreopoulos B."/>
            <person name="Baker S.E."/>
            <person name="Barry K."/>
            <person name="Bills G."/>
            <person name="Bluhm B.H."/>
            <person name="Cannon C."/>
            <person name="Castanera R."/>
            <person name="Culley D.E."/>
            <person name="Daum C."/>
            <person name="Ezra D."/>
            <person name="Gonzalez J.B."/>
            <person name="Henrissat B."/>
            <person name="Kuo A."/>
            <person name="Liang C."/>
            <person name="Lipzen A."/>
            <person name="Lutzoni F."/>
            <person name="Magnuson J."/>
            <person name="Mondo S."/>
            <person name="Nolan M."/>
            <person name="Ohm R."/>
            <person name="Pangilinan J."/>
            <person name="Park H.-J."/>
            <person name="Ramirez L."/>
            <person name="Alfaro M."/>
            <person name="Sun H."/>
            <person name="Tritt A."/>
            <person name="Yoshinaga Y."/>
            <person name="Zwiers L.-H."/>
            <person name="Turgeon B.G."/>
            <person name="Goodwin S.B."/>
            <person name="Spatafora J.W."/>
            <person name="Crous P.W."/>
            <person name="Grigoriev I.V."/>
        </authorList>
    </citation>
    <scope>NUCLEOTIDE SEQUENCE</scope>
    <source>
        <strain evidence="23">CBS 342.82</strain>
    </source>
</reference>
<dbReference type="GO" id="GO:0140326">
    <property type="term" value="F:ATPase-coupled intramembrane lipid transporter activity"/>
    <property type="evidence" value="ECO:0007669"/>
    <property type="project" value="UniProtKB-EC"/>
</dbReference>
<evidence type="ECO:0000256" key="7">
    <source>
        <dbReference type="ARBA" id="ARBA00022840"/>
    </source>
</evidence>
<feature type="compositionally biased region" description="Polar residues" evidence="18">
    <location>
        <begin position="75"/>
        <end position="89"/>
    </location>
</feature>
<dbReference type="SUPFAM" id="SSF81665">
    <property type="entry name" value="Calcium ATPase, transmembrane domain M"/>
    <property type="match status" value="1"/>
</dbReference>
<dbReference type="InterPro" id="IPR001757">
    <property type="entry name" value="P_typ_ATPase"/>
</dbReference>
<evidence type="ECO:0000256" key="10">
    <source>
        <dbReference type="ARBA" id="ARBA00022989"/>
    </source>
</evidence>
<dbReference type="GeneID" id="54361409"/>
<feature type="binding site" evidence="16">
    <location>
        <position position="1190"/>
    </location>
    <ligand>
        <name>Mg(2+)</name>
        <dbReference type="ChEBI" id="CHEBI:18420"/>
    </ligand>
</feature>
<evidence type="ECO:0000256" key="13">
    <source>
        <dbReference type="ARBA" id="ARBA00049128"/>
    </source>
</evidence>
<feature type="transmembrane region" description="Helical" evidence="17">
    <location>
        <begin position="1436"/>
        <end position="1456"/>
    </location>
</feature>
<feature type="region of interest" description="Disordered" evidence="18">
    <location>
        <begin position="122"/>
        <end position="169"/>
    </location>
</feature>
<keyword evidence="6 15" id="KW-0547">Nucleotide-binding</keyword>
<feature type="binding site" evidence="15">
    <location>
        <position position="1193"/>
    </location>
    <ligand>
        <name>ATP</name>
        <dbReference type="ChEBI" id="CHEBI:30616"/>
    </ligand>
</feature>
<evidence type="ECO:0000256" key="3">
    <source>
        <dbReference type="ARBA" id="ARBA00008109"/>
    </source>
</evidence>
<comment type="catalytic activity">
    <reaction evidence="13">
        <text>a 1,2-diacyl-sn-glycero-3-phosphoethanolamine(out) + ATP + H2O = a 1,2-diacyl-sn-glycero-3-phosphoethanolamine(in) + ADP + phosphate + H(+)</text>
        <dbReference type="Rhea" id="RHEA:66132"/>
        <dbReference type="ChEBI" id="CHEBI:15377"/>
        <dbReference type="ChEBI" id="CHEBI:15378"/>
        <dbReference type="ChEBI" id="CHEBI:30616"/>
        <dbReference type="ChEBI" id="CHEBI:43474"/>
        <dbReference type="ChEBI" id="CHEBI:64612"/>
        <dbReference type="ChEBI" id="CHEBI:456216"/>
    </reaction>
    <physiologicalReaction direction="left-to-right" evidence="13">
        <dbReference type="Rhea" id="RHEA:66133"/>
    </physiologicalReaction>
</comment>
<dbReference type="GO" id="GO:0016887">
    <property type="term" value="F:ATP hydrolysis activity"/>
    <property type="evidence" value="ECO:0007669"/>
    <property type="project" value="InterPro"/>
</dbReference>
<dbReference type="Pfam" id="PF16212">
    <property type="entry name" value="PhoLip_ATPase_C"/>
    <property type="match status" value="1"/>
</dbReference>
<feature type="region of interest" description="Disordered" evidence="18">
    <location>
        <begin position="648"/>
        <end position="709"/>
    </location>
</feature>
<dbReference type="InterPro" id="IPR023214">
    <property type="entry name" value="HAD_sf"/>
</dbReference>
<feature type="binding site" evidence="15">
    <location>
        <position position="1163"/>
    </location>
    <ligand>
        <name>ATP</name>
        <dbReference type="ChEBI" id="CHEBI:30616"/>
    </ligand>
</feature>
<comment type="subcellular location">
    <subcellularLocation>
        <location evidence="2">Endomembrane system</location>
    </subcellularLocation>
    <subcellularLocation>
        <location evidence="1 17">Membrane</location>
        <topology evidence="1 17">Multi-pass membrane protein</topology>
    </subcellularLocation>
</comment>
<feature type="transmembrane region" description="Helical" evidence="17">
    <location>
        <begin position="498"/>
        <end position="520"/>
    </location>
</feature>
<feature type="domain" description="P-type ATPase C-terminal" evidence="21">
    <location>
        <begin position="1216"/>
        <end position="1466"/>
    </location>
</feature>
<feature type="transmembrane region" description="Helical" evidence="17">
    <location>
        <begin position="1280"/>
        <end position="1300"/>
    </location>
</feature>
<dbReference type="PANTHER" id="PTHR24092">
    <property type="entry name" value="PROBABLE PHOSPHOLIPID-TRANSPORTING ATPASE"/>
    <property type="match status" value="1"/>
</dbReference>
<dbReference type="SUPFAM" id="SSF56784">
    <property type="entry name" value="HAD-like"/>
    <property type="match status" value="1"/>
</dbReference>
<dbReference type="NCBIfam" id="TIGR01652">
    <property type="entry name" value="ATPase-Plipid"/>
    <property type="match status" value="2"/>
</dbReference>
<sequence>MDGTTPSDDGGVRRRHSSHGDISERNESAIHESSRPTVIEDLRQPVADQTHHVRFSSDVTRKSKKRRSDEDLGQETPQNNHGQTPSSSKPRNRGMSLRSSLFMRQMSHGDTSHEMQALESPFASASGPAGGFDNKKQPRTTVAEVAPDDLGSLPDHNPTKKRQRPPRSQQWIEKQVNQYLPIQSLHSTFERARKFVLRIQDIPPSANGRQIPYYAYRKEPLIDERVGRPFISNIIRSSKYTPWNFVPRQLIAQFGKFANFYFLVISIMQMIPGLSTTGNYTTIIPLFFFVSLSMAKEGYEDLRRHRLDKDENNRYVNVLHAYNNRTTTDETQQAVQLDGAIHWGRVKWQALQVGDVVKLERDEAVPADMIILGSQGPNNAAYVETMALDGETNLKNKQPIASAAAVSNTLESLAAAQMHLVVEDPNLDLYNFEGKLTINDQTYPLTNNEVIYRGSVLRNTPEAVGIIIYSGEECKIRMNSNKNPRIKAPSLQARVNRVVLIIVCIVLFLTIFNSAGYTLWRKHHATKNDFYLHRTAVPMTHIVTGFLIMFNTMIPLSLYVSMEIIKICQMFLLNDVDMYDPVTNTPFEARTSTINEELGQVGYIFSDKTGTLTENIMRFRKLSVAGAAWVHGATTPEQGSEEMILMHKKRGSRSKGKEPVQHGRSSFSPSEFRASSHDADASGARDESPFSSRRKSTTQWKASAMPEMAHATRSTHELIHYIQRRPETQFAQRLKMMIISMAVCHTCLPERNGEKDEDVTFQASSPDELALVEAAKELGFLAFSRDVATLTLKLLPGANSSDAVYETYDIMDVIEFSSKRKRMSVVVRFPDGRISVLCKGADSVIISRLRQSNLASHVLNKIEQHVMDRKSMEAEEALRRKSSQFERKASVGTFPRTSVSLGHGNAPINRSSMTRLVTTRDDVDGWLNERENDVVVSPTLPVAARPSMALSERQMSFSELDDEMAAIEETMTTDEAIELERCLQHVTDFATEGLRTLLYGYRFLDEQEYRSWKKIYHDATTSLVNRQMLIERAGELIEQHLELGGATAIEDKLQKGVPETIDRLRRANIKMWMLTGDKRETAINIGHSCGLIKDYSSLTVLDHEAGNVEHNLAQSIVDINRGDIAHSVVVIDGQTLGNIEYDMTLLTLFVDLAILADSVICCRASPSQKAGLVNAIRERVPGSVTLAIGDGANDIAMIQEAHVGIGITGKEGLQAARTSDYAIAQFRFLTKLLLVHGRWNYVRTCKYTLATFWKEFLFFITAAFYQHYTGYTGTSLYEQWSLSMFNTLFTSLVVIFLGVFEQDLRASTLIAVPELYTKGQRSLGFNLWVFSGWILMGLADALIIYFSMTELYARAGYLQVPGLFPIGQLTFTACVIVIAIKTQVIEQRYRSYMAFIAIFASVGGWFLWNIILSAIYGKNNQYDVKGGFLTRFGRSALWWLVLVLSVSACVLFEIAVRAIKSAIMPTDVEIFQTLEQDLDVRRRFEEASAPWMQAGWDHGSKKSSIELRRDAEEQRARESAVQELLERPRTLEDGHGPGPKGFAVVQTEEHTVVDRNGTDIQDILARRQGSVLTNRGAA</sequence>
<feature type="binding site" evidence="15">
    <location>
        <position position="1169"/>
    </location>
    <ligand>
        <name>ATP</name>
        <dbReference type="ChEBI" id="CHEBI:30616"/>
    </ligand>
</feature>
<evidence type="ECO:0000256" key="18">
    <source>
        <dbReference type="SAM" id="MobiDB-lite"/>
    </source>
</evidence>
<feature type="transmembrane region" description="Helical" evidence="17">
    <location>
        <begin position="280"/>
        <end position="299"/>
    </location>
</feature>
<feature type="binding site" evidence="15">
    <location>
        <position position="609"/>
    </location>
    <ligand>
        <name>ATP</name>
        <dbReference type="ChEBI" id="CHEBI:30616"/>
    </ligand>
</feature>
<feature type="transmembrane region" description="Helical" evidence="17">
    <location>
        <begin position="1247"/>
        <end position="1268"/>
    </location>
</feature>
<feature type="binding site" evidence="15">
    <location>
        <position position="608"/>
    </location>
    <ligand>
        <name>ATP</name>
        <dbReference type="ChEBI" id="CHEBI:30616"/>
    </ligand>
</feature>
<feature type="transmembrane region" description="Helical" evidence="17">
    <location>
        <begin position="1392"/>
        <end position="1416"/>
    </location>
</feature>
<evidence type="ECO:0000256" key="17">
    <source>
        <dbReference type="RuleBase" id="RU362033"/>
    </source>
</evidence>
<name>A0A6J3MH31_9PEZI</name>
<feature type="binding site" evidence="15">
    <location>
        <position position="839"/>
    </location>
    <ligand>
        <name>ATP</name>
        <dbReference type="ChEBI" id="CHEBI:30616"/>
    </ligand>
</feature>
<evidence type="ECO:0000256" key="15">
    <source>
        <dbReference type="PIRSR" id="PIRSR606539-2"/>
    </source>
</evidence>
<dbReference type="SUPFAM" id="SSF81660">
    <property type="entry name" value="Metal cation-transporting ATPase, ATP-binding domain N"/>
    <property type="match status" value="1"/>
</dbReference>
<dbReference type="InterPro" id="IPR008250">
    <property type="entry name" value="ATPase_P-typ_transduc_dom_A_sf"/>
</dbReference>
<dbReference type="PRINTS" id="PR00119">
    <property type="entry name" value="CATATPASE"/>
</dbReference>
<feature type="binding site" evidence="15">
    <location>
        <position position="1194"/>
    </location>
    <ligand>
        <name>ATP</name>
        <dbReference type="ChEBI" id="CHEBI:30616"/>
    </ligand>
</feature>
<keyword evidence="7 15" id="KW-0067">ATP-binding</keyword>
<dbReference type="GO" id="GO:0032456">
    <property type="term" value="P:endocytic recycling"/>
    <property type="evidence" value="ECO:0007669"/>
    <property type="project" value="TreeGrafter"/>
</dbReference>
<dbReference type="SUPFAM" id="SSF81653">
    <property type="entry name" value="Calcium ATPase, transduction domain A"/>
    <property type="match status" value="1"/>
</dbReference>
<evidence type="ECO:0000256" key="16">
    <source>
        <dbReference type="PIRSR" id="PIRSR606539-3"/>
    </source>
</evidence>
<feature type="transmembrane region" description="Helical" evidence="17">
    <location>
        <begin position="1360"/>
        <end position="1380"/>
    </location>
</feature>
<accession>A0A6J3MH31</accession>
<dbReference type="Pfam" id="PF00702">
    <property type="entry name" value="Hydrolase"/>
    <property type="match status" value="1"/>
</dbReference>
<dbReference type="Pfam" id="PF16209">
    <property type="entry name" value="PhoLip_ATPase_N"/>
    <property type="match status" value="1"/>
</dbReference>
<evidence type="ECO:0000256" key="5">
    <source>
        <dbReference type="ARBA" id="ARBA00022723"/>
    </source>
</evidence>
<evidence type="ECO:0000259" key="20">
    <source>
        <dbReference type="Pfam" id="PF16209"/>
    </source>
</evidence>
<evidence type="ECO:0000256" key="1">
    <source>
        <dbReference type="ARBA" id="ARBA00004141"/>
    </source>
</evidence>
<dbReference type="NCBIfam" id="TIGR01494">
    <property type="entry name" value="ATPase_P-type"/>
    <property type="match status" value="1"/>
</dbReference>
<evidence type="ECO:0000256" key="8">
    <source>
        <dbReference type="ARBA" id="ARBA00022842"/>
    </source>
</evidence>
<feature type="compositionally biased region" description="Low complexity" evidence="18">
    <location>
        <begin position="664"/>
        <end position="673"/>
    </location>
</feature>
<dbReference type="GO" id="GO:0005802">
    <property type="term" value="C:trans-Golgi network"/>
    <property type="evidence" value="ECO:0007669"/>
    <property type="project" value="TreeGrafter"/>
</dbReference>
<dbReference type="PANTHER" id="PTHR24092:SF174">
    <property type="entry name" value="PHOSPHOLIPID-TRANSPORTING ATPASE DNF3-RELATED"/>
    <property type="match status" value="1"/>
</dbReference>
<feature type="binding site" evidence="15">
    <location>
        <position position="1075"/>
    </location>
    <ligand>
        <name>ATP</name>
        <dbReference type="ChEBI" id="CHEBI:30616"/>
    </ligand>
</feature>
<dbReference type="Gene3D" id="2.70.150.10">
    <property type="entry name" value="Calcium-transporting ATPase, cytoplasmic transduction domain A"/>
    <property type="match status" value="1"/>
</dbReference>
<dbReference type="InterPro" id="IPR059000">
    <property type="entry name" value="ATPase_P-type_domA"/>
</dbReference>
<feature type="compositionally biased region" description="Basic and acidic residues" evidence="18">
    <location>
        <begin position="18"/>
        <end position="43"/>
    </location>
</feature>
<reference evidence="23" key="3">
    <citation type="submission" date="2025-08" db="UniProtKB">
        <authorList>
            <consortium name="RefSeq"/>
        </authorList>
    </citation>
    <scope>IDENTIFICATION</scope>
    <source>
        <strain evidence="23">CBS 342.82</strain>
    </source>
</reference>
<reference evidence="23" key="2">
    <citation type="submission" date="2020-04" db="EMBL/GenBank/DDBJ databases">
        <authorList>
            <consortium name="NCBI Genome Project"/>
        </authorList>
    </citation>
    <scope>NUCLEOTIDE SEQUENCE</scope>
    <source>
        <strain evidence="23">CBS 342.82</strain>
    </source>
</reference>
<keyword evidence="9 17" id="KW-1278">Translocase</keyword>
<keyword evidence="5 16" id="KW-0479">Metal-binding</keyword>
<dbReference type="OrthoDB" id="377733at2759"/>
<feature type="active site" description="4-aspartylphosphate intermediate" evidence="14">
    <location>
        <position position="607"/>
    </location>
</feature>
<dbReference type="InterPro" id="IPR023299">
    <property type="entry name" value="ATPase_P-typ_cyto_dom_N"/>
</dbReference>
<dbReference type="EC" id="7.6.2.1" evidence="17"/>
<comment type="cofactor">
    <cofactor evidence="16">
        <name>Mg(2+)</name>
        <dbReference type="ChEBI" id="CHEBI:18420"/>
    </cofactor>
</comment>
<feature type="binding site" evidence="15">
    <location>
        <position position="607"/>
    </location>
    <ligand>
        <name>ATP</name>
        <dbReference type="ChEBI" id="CHEBI:30616"/>
    </ligand>
</feature>
<dbReference type="InterPro" id="IPR036412">
    <property type="entry name" value="HAD-like_sf"/>
</dbReference>
<dbReference type="Pfam" id="PF13246">
    <property type="entry name" value="Cation_ATPase"/>
    <property type="match status" value="1"/>
</dbReference>
<evidence type="ECO:0000256" key="9">
    <source>
        <dbReference type="ARBA" id="ARBA00022967"/>
    </source>
</evidence>
<feature type="domain" description="P-type ATPase N-terminal" evidence="20">
    <location>
        <begin position="228"/>
        <end position="283"/>
    </location>
</feature>
<feature type="region of interest" description="Disordered" evidence="18">
    <location>
        <begin position="1"/>
        <end position="94"/>
    </location>
</feature>
<feature type="compositionally biased region" description="Basic and acidic residues" evidence="18">
    <location>
        <begin position="674"/>
        <end position="688"/>
    </location>
</feature>
<comment type="catalytic activity">
    <reaction evidence="12 17">
        <text>ATP + H2O + phospholipidSide 1 = ADP + phosphate + phospholipidSide 2.</text>
        <dbReference type="EC" id="7.6.2.1"/>
    </reaction>
</comment>
<organism evidence="23">
    <name type="scientific">Dissoconium aciculare CBS 342.82</name>
    <dbReference type="NCBI Taxonomy" id="1314786"/>
    <lineage>
        <taxon>Eukaryota</taxon>
        <taxon>Fungi</taxon>
        <taxon>Dikarya</taxon>
        <taxon>Ascomycota</taxon>
        <taxon>Pezizomycotina</taxon>
        <taxon>Dothideomycetes</taxon>
        <taxon>Dothideomycetidae</taxon>
        <taxon>Mycosphaerellales</taxon>
        <taxon>Dissoconiaceae</taxon>
        <taxon>Dissoconium</taxon>
    </lineage>
</organism>
<feature type="domain" description="P-type ATPase A" evidence="19">
    <location>
        <begin position="342"/>
        <end position="407"/>
    </location>
</feature>
<dbReference type="InterPro" id="IPR032630">
    <property type="entry name" value="P_typ_ATPase_c"/>
</dbReference>
<keyword evidence="8 16" id="KW-0460">Magnesium</keyword>
<dbReference type="GO" id="GO:0005524">
    <property type="term" value="F:ATP binding"/>
    <property type="evidence" value="ECO:0007669"/>
    <property type="project" value="UniProtKB-UniRule"/>
</dbReference>
<keyword evidence="22" id="KW-1185">Reference proteome</keyword>
<comment type="similarity">
    <text evidence="3 17">Belongs to the cation transport ATPase (P-type) (TC 3.A.3) family. Type IV subfamily.</text>
</comment>
<feature type="binding site" evidence="16">
    <location>
        <position position="607"/>
    </location>
    <ligand>
        <name>Mg(2+)</name>
        <dbReference type="ChEBI" id="CHEBI:18420"/>
    </ligand>
</feature>
<evidence type="ECO:0000256" key="14">
    <source>
        <dbReference type="PIRSR" id="PIRSR606539-1"/>
    </source>
</evidence>
<dbReference type="GO" id="GO:0045332">
    <property type="term" value="P:phospholipid translocation"/>
    <property type="evidence" value="ECO:0007669"/>
    <property type="project" value="TreeGrafter"/>
</dbReference>
<dbReference type="RefSeq" id="XP_033464035.1">
    <property type="nucleotide sequence ID" value="XM_033603609.1"/>
</dbReference>
<protein>
    <recommendedName>
        <fullName evidence="17">Phospholipid-transporting ATPase</fullName>
        <ecNumber evidence="17">7.6.2.1</ecNumber>
    </recommendedName>
</protein>
<evidence type="ECO:0000256" key="6">
    <source>
        <dbReference type="ARBA" id="ARBA00022741"/>
    </source>
</evidence>
<keyword evidence="4 17" id="KW-0812">Transmembrane</keyword>
<dbReference type="GO" id="GO:0005886">
    <property type="term" value="C:plasma membrane"/>
    <property type="evidence" value="ECO:0007669"/>
    <property type="project" value="TreeGrafter"/>
</dbReference>
<dbReference type="Gene3D" id="3.40.1110.10">
    <property type="entry name" value="Calcium-transporting ATPase, cytoplasmic domain N"/>
    <property type="match status" value="2"/>
</dbReference>